<gene>
    <name evidence="13" type="ORF">SAMN02745205_00851</name>
</gene>
<dbReference type="GO" id="GO:0008654">
    <property type="term" value="P:phospholipid biosynthetic process"/>
    <property type="evidence" value="ECO:0007669"/>
    <property type="project" value="UniProtKB-KW"/>
</dbReference>
<keyword evidence="2" id="KW-0444">Lipid biosynthesis</keyword>
<dbReference type="SMART" id="SM00046">
    <property type="entry name" value="DAGKc"/>
    <property type="match status" value="1"/>
</dbReference>
<evidence type="ECO:0000256" key="4">
    <source>
        <dbReference type="ARBA" id="ARBA00022723"/>
    </source>
</evidence>
<organism evidence="13 14">
    <name type="scientific">Porphyromonas cangingivalis</name>
    <dbReference type="NCBI Taxonomy" id="36874"/>
    <lineage>
        <taxon>Bacteria</taxon>
        <taxon>Pseudomonadati</taxon>
        <taxon>Bacteroidota</taxon>
        <taxon>Bacteroidia</taxon>
        <taxon>Bacteroidales</taxon>
        <taxon>Porphyromonadaceae</taxon>
        <taxon>Porphyromonas</taxon>
    </lineage>
</organism>
<dbReference type="InterPro" id="IPR001206">
    <property type="entry name" value="Diacylglycerol_kinase_cat_dom"/>
</dbReference>
<dbReference type="InterPro" id="IPR016064">
    <property type="entry name" value="NAD/diacylglycerol_kinase_sf"/>
</dbReference>
<keyword evidence="4" id="KW-0479">Metal-binding</keyword>
<reference evidence="13 14" key="1">
    <citation type="submission" date="2017-02" db="EMBL/GenBank/DDBJ databases">
        <authorList>
            <person name="Peterson S.W."/>
        </authorList>
    </citation>
    <scope>NUCLEOTIDE SEQUENCE [LARGE SCALE GENOMIC DNA]</scope>
    <source>
        <strain evidence="13 14">ATCC 700135</strain>
    </source>
</reference>
<evidence type="ECO:0000313" key="13">
    <source>
        <dbReference type="EMBL" id="SJZ45079.1"/>
    </source>
</evidence>
<evidence type="ECO:0000256" key="3">
    <source>
        <dbReference type="ARBA" id="ARBA00022679"/>
    </source>
</evidence>
<dbReference type="RefSeq" id="WP_025837905.1">
    <property type="nucleotide sequence ID" value="NZ_FUWL01000005.1"/>
</dbReference>
<dbReference type="EMBL" id="FUWL01000005">
    <property type="protein sequence ID" value="SJZ45079.1"/>
    <property type="molecule type" value="Genomic_DNA"/>
</dbReference>
<feature type="domain" description="DAGKc" evidence="12">
    <location>
        <begin position="1"/>
        <end position="129"/>
    </location>
</feature>
<evidence type="ECO:0000256" key="2">
    <source>
        <dbReference type="ARBA" id="ARBA00022516"/>
    </source>
</evidence>
<dbReference type="GO" id="GO:0005886">
    <property type="term" value="C:plasma membrane"/>
    <property type="evidence" value="ECO:0007669"/>
    <property type="project" value="TreeGrafter"/>
</dbReference>
<dbReference type="Gene3D" id="3.40.50.10330">
    <property type="entry name" value="Probable inorganic polyphosphate/atp-NAD kinase, domain 1"/>
    <property type="match status" value="1"/>
</dbReference>
<keyword evidence="10" id="KW-0594">Phospholipid biosynthesis</keyword>
<dbReference type="GO" id="GO:0046872">
    <property type="term" value="F:metal ion binding"/>
    <property type="evidence" value="ECO:0007669"/>
    <property type="project" value="UniProtKB-KW"/>
</dbReference>
<evidence type="ECO:0000259" key="12">
    <source>
        <dbReference type="PROSITE" id="PS50146"/>
    </source>
</evidence>
<evidence type="ECO:0000256" key="7">
    <source>
        <dbReference type="ARBA" id="ARBA00022840"/>
    </source>
</evidence>
<dbReference type="Proteomes" id="UP000189956">
    <property type="component" value="Unassembled WGS sequence"/>
</dbReference>
<name>A0A1T4KRK8_PORCN</name>
<keyword evidence="9" id="KW-0443">Lipid metabolism</keyword>
<keyword evidence="6 13" id="KW-0418">Kinase</keyword>
<dbReference type="InterPro" id="IPR050187">
    <property type="entry name" value="Lipid_Phosphate_FormReg"/>
</dbReference>
<dbReference type="AlphaFoldDB" id="A0A1T4KRK8"/>
<evidence type="ECO:0000313" key="14">
    <source>
        <dbReference type="Proteomes" id="UP000189956"/>
    </source>
</evidence>
<proteinExistence type="predicted"/>
<keyword evidence="8" id="KW-0460">Magnesium</keyword>
<keyword evidence="3" id="KW-0808">Transferase</keyword>
<keyword evidence="7" id="KW-0067">ATP-binding</keyword>
<dbReference type="Gene3D" id="2.60.200.40">
    <property type="match status" value="1"/>
</dbReference>
<dbReference type="PANTHER" id="PTHR12358">
    <property type="entry name" value="SPHINGOSINE KINASE"/>
    <property type="match status" value="1"/>
</dbReference>
<keyword evidence="5" id="KW-0547">Nucleotide-binding</keyword>
<evidence type="ECO:0000256" key="6">
    <source>
        <dbReference type="ARBA" id="ARBA00022777"/>
    </source>
</evidence>
<evidence type="ECO:0000256" key="8">
    <source>
        <dbReference type="ARBA" id="ARBA00022842"/>
    </source>
</evidence>
<dbReference type="Pfam" id="PF19279">
    <property type="entry name" value="YegS_C"/>
    <property type="match status" value="1"/>
</dbReference>
<evidence type="ECO:0000256" key="11">
    <source>
        <dbReference type="ARBA" id="ARBA00023264"/>
    </source>
</evidence>
<evidence type="ECO:0000256" key="9">
    <source>
        <dbReference type="ARBA" id="ARBA00023098"/>
    </source>
</evidence>
<keyword evidence="11" id="KW-1208">Phospholipid metabolism</keyword>
<dbReference type="PROSITE" id="PS50146">
    <property type="entry name" value="DAGK"/>
    <property type="match status" value="1"/>
</dbReference>
<sequence length="330" mass="35275">MKFLIITNPTSGSKVLKGRPHEKTALALLNAGHEVRVVSTEYAGHATEVAIEACKSDVDVICAIGGDGTVNEVASALIGSDKVLGIIPNGSGNGLARELNIPLNTDSAIETLLNHSVVTIDSCRVNDRPFLCTCGIGFDGSVSEEFSESSIRGPIVYIKDSVQTFFSHTPATYHLKIDDKAITTKAFLIAFANASQYGNNAFIAPNASLTDGIIDVTIIKEFPIVDAAQVAIQLFSKGLDQNPYTELYQGKEISVTTDTPIPYHVDGEAVGSTDSIQIKMLPASLKVISGDLTASEETVSDFFNSITNNIIGLHNDLMSKLGIRHFDQDE</sequence>
<evidence type="ECO:0000256" key="10">
    <source>
        <dbReference type="ARBA" id="ARBA00023209"/>
    </source>
</evidence>
<evidence type="ECO:0000256" key="5">
    <source>
        <dbReference type="ARBA" id="ARBA00022741"/>
    </source>
</evidence>
<dbReference type="InterPro" id="IPR017438">
    <property type="entry name" value="ATP-NAD_kinase_N"/>
</dbReference>
<comment type="cofactor">
    <cofactor evidence="1">
        <name>Mg(2+)</name>
        <dbReference type="ChEBI" id="CHEBI:18420"/>
    </cofactor>
</comment>
<accession>A0A1T4KRK8</accession>
<dbReference type="InterPro" id="IPR005218">
    <property type="entry name" value="Diacylglycerol/lipid_kinase"/>
</dbReference>
<dbReference type="InterPro" id="IPR045540">
    <property type="entry name" value="YegS/DAGK_C"/>
</dbReference>
<dbReference type="NCBIfam" id="TIGR00147">
    <property type="entry name" value="YegS/Rv2252/BmrU family lipid kinase"/>
    <property type="match status" value="1"/>
</dbReference>
<dbReference type="GO" id="GO:0016301">
    <property type="term" value="F:kinase activity"/>
    <property type="evidence" value="ECO:0007669"/>
    <property type="project" value="UniProtKB-KW"/>
</dbReference>
<evidence type="ECO:0000256" key="1">
    <source>
        <dbReference type="ARBA" id="ARBA00001946"/>
    </source>
</evidence>
<dbReference type="SUPFAM" id="SSF111331">
    <property type="entry name" value="NAD kinase/diacylglycerol kinase-like"/>
    <property type="match status" value="1"/>
</dbReference>
<dbReference type="Pfam" id="PF00781">
    <property type="entry name" value="DAGK_cat"/>
    <property type="match status" value="1"/>
</dbReference>
<dbReference type="GO" id="GO:0005524">
    <property type="term" value="F:ATP binding"/>
    <property type="evidence" value="ECO:0007669"/>
    <property type="project" value="UniProtKB-KW"/>
</dbReference>
<dbReference type="PANTHER" id="PTHR12358:SF106">
    <property type="entry name" value="LIPID KINASE YEGS"/>
    <property type="match status" value="1"/>
</dbReference>
<protein>
    <submittedName>
        <fullName evidence="13">Lipid kinase, YegS/Rv2252/BmrU family</fullName>
    </submittedName>
</protein>